<dbReference type="PANTHER" id="PTHR43546">
    <property type="entry name" value="UPF0173 METAL-DEPENDENT HYDROLASE MJ1163-RELATED"/>
    <property type="match status" value="1"/>
</dbReference>
<keyword evidence="2" id="KW-1185">Reference proteome</keyword>
<dbReference type="Pfam" id="PF13483">
    <property type="entry name" value="Lactamase_B_3"/>
    <property type="match status" value="1"/>
</dbReference>
<dbReference type="Gene3D" id="3.60.15.10">
    <property type="entry name" value="Ribonuclease Z/Hydroxyacylglutathione hydrolase-like"/>
    <property type="match status" value="1"/>
</dbReference>
<organism evidence="1 2">
    <name type="scientific">Suilimivivens aceti</name>
    <dbReference type="NCBI Taxonomy" id="2981774"/>
    <lineage>
        <taxon>Bacteria</taxon>
        <taxon>Bacillati</taxon>
        <taxon>Bacillota</taxon>
        <taxon>Clostridia</taxon>
        <taxon>Lachnospirales</taxon>
        <taxon>Lachnospiraceae</taxon>
        <taxon>Suilimivivens</taxon>
    </lineage>
</organism>
<dbReference type="CDD" id="cd06262">
    <property type="entry name" value="metallo-hydrolase-like_MBL-fold"/>
    <property type="match status" value="1"/>
</dbReference>
<evidence type="ECO:0000313" key="2">
    <source>
        <dbReference type="Proteomes" id="UP001652432"/>
    </source>
</evidence>
<name>A0ABT2T3J9_9FIRM</name>
<evidence type="ECO:0000313" key="1">
    <source>
        <dbReference type="EMBL" id="MCU6744606.1"/>
    </source>
</evidence>
<proteinExistence type="predicted"/>
<gene>
    <name evidence="1" type="ORF">OCV77_08865</name>
</gene>
<reference evidence="1 2" key="1">
    <citation type="journal article" date="2021" name="ISME Commun">
        <title>Automated analysis of genomic sequences facilitates high-throughput and comprehensive description of bacteria.</title>
        <authorList>
            <person name="Hitch T.C.A."/>
        </authorList>
    </citation>
    <scope>NUCLEOTIDE SEQUENCE [LARGE SCALE GENOMIC DNA]</scope>
    <source>
        <strain evidence="1 2">Sanger_18</strain>
    </source>
</reference>
<dbReference type="SUPFAM" id="SSF56281">
    <property type="entry name" value="Metallo-hydrolase/oxidoreductase"/>
    <property type="match status" value="1"/>
</dbReference>
<dbReference type="RefSeq" id="WP_262574690.1">
    <property type="nucleotide sequence ID" value="NZ_JAOQKJ010000006.1"/>
</dbReference>
<sequence length="277" mass="31748">MEDIGKDTEGIRITWLGTAALKLENKEGTVLIDPFVEMDGAENQNDKEDFLSGDAILITHGHLDHLSLVPVLEGIRRMPVYCTATPEQTLYRHGIEASLVHRISPGDRFMVCGFTVRVDTGVHIHFDRKLVRKKLLSARVFRYRRNLKRILRLHLQYPEHRETVLYELSWQDIRIQVMGSLGLSENEDYQEGADLLCLPYQGSSTLEAHARKVLQRLKPKAVLLTHFDDAYPPVSDTVETEGLKEMMQREFREIRFIIPDAGKQILLPRKMGSTDCV</sequence>
<dbReference type="PANTHER" id="PTHR43546:SF3">
    <property type="entry name" value="UPF0173 METAL-DEPENDENT HYDROLASE MJ1163"/>
    <property type="match status" value="1"/>
</dbReference>
<dbReference type="InterPro" id="IPR036866">
    <property type="entry name" value="RibonucZ/Hydroxyglut_hydro"/>
</dbReference>
<accession>A0ABT2T3J9</accession>
<dbReference type="InterPro" id="IPR050114">
    <property type="entry name" value="UPF0173_UPF0282_UlaG_hydrolase"/>
</dbReference>
<protein>
    <submittedName>
        <fullName evidence="1">MBL fold metallo-hydrolase</fullName>
    </submittedName>
</protein>
<comment type="caution">
    <text evidence="1">The sequence shown here is derived from an EMBL/GenBank/DDBJ whole genome shotgun (WGS) entry which is preliminary data.</text>
</comment>
<dbReference type="Proteomes" id="UP001652432">
    <property type="component" value="Unassembled WGS sequence"/>
</dbReference>
<dbReference type="EMBL" id="JAOQKJ010000006">
    <property type="protein sequence ID" value="MCU6744606.1"/>
    <property type="molecule type" value="Genomic_DNA"/>
</dbReference>